<accession>W9VF58</accession>
<comment type="caution">
    <text evidence="2">The sequence shown here is derived from an EMBL/GenBank/DDBJ whole genome shotgun (WGS) entry which is preliminary data.</text>
</comment>
<evidence type="ECO:0000256" key="1">
    <source>
        <dbReference type="SAM" id="Phobius"/>
    </source>
</evidence>
<dbReference type="EMBL" id="AONC01000023">
    <property type="protein sequence ID" value="EXJ15631.1"/>
    <property type="molecule type" value="Genomic_DNA"/>
</dbReference>
<reference evidence="2 3" key="1">
    <citation type="submission" date="2012-11" db="EMBL/GenBank/DDBJ databases">
        <title>Genome assembly of Thiorhodococcus sp. AK35.</title>
        <authorList>
            <person name="Nupur N."/>
            <person name="Khatri I."/>
            <person name="Subramanian S."/>
            <person name="Pinnaka A."/>
        </authorList>
    </citation>
    <scope>NUCLEOTIDE SEQUENCE [LARGE SCALE GENOMIC DNA]</scope>
    <source>
        <strain evidence="2 3">AK35</strain>
    </source>
</reference>
<dbReference type="AlphaFoldDB" id="W9VF58"/>
<sequence length="60" mass="6971">MSPIVRQSQPFVSMHPGVGTWWVLLLGHQSVQGGGSILIQDRVRRFRHRSNPYWSLRRDS</sequence>
<keyword evidence="1" id="KW-0812">Transmembrane</keyword>
<evidence type="ECO:0000313" key="3">
    <source>
        <dbReference type="Proteomes" id="UP000019460"/>
    </source>
</evidence>
<feature type="transmembrane region" description="Helical" evidence="1">
    <location>
        <begin position="20"/>
        <end position="39"/>
    </location>
</feature>
<dbReference type="Proteomes" id="UP000019460">
    <property type="component" value="Unassembled WGS sequence"/>
</dbReference>
<evidence type="ECO:0000313" key="2">
    <source>
        <dbReference type="EMBL" id="EXJ15631.1"/>
    </source>
</evidence>
<organism evidence="2 3">
    <name type="scientific">Imhoffiella purpurea</name>
    <dbReference type="NCBI Taxonomy" id="1249627"/>
    <lineage>
        <taxon>Bacteria</taxon>
        <taxon>Pseudomonadati</taxon>
        <taxon>Pseudomonadota</taxon>
        <taxon>Gammaproteobacteria</taxon>
        <taxon>Chromatiales</taxon>
        <taxon>Chromatiaceae</taxon>
        <taxon>Imhoffiella</taxon>
    </lineage>
</organism>
<gene>
    <name evidence="2" type="ORF">D779_1138</name>
</gene>
<keyword evidence="3" id="KW-1185">Reference proteome</keyword>
<keyword evidence="1" id="KW-0472">Membrane</keyword>
<proteinExistence type="predicted"/>
<name>W9VF58_9GAMM</name>
<protein>
    <submittedName>
        <fullName evidence="2">Uncharacterized protein</fullName>
    </submittedName>
</protein>
<keyword evidence="1" id="KW-1133">Transmembrane helix</keyword>